<evidence type="ECO:0000256" key="2">
    <source>
        <dbReference type="SAM" id="Phobius"/>
    </source>
</evidence>
<feature type="region of interest" description="Disordered" evidence="1">
    <location>
        <begin position="106"/>
        <end position="140"/>
    </location>
</feature>
<feature type="compositionally biased region" description="Low complexity" evidence="1">
    <location>
        <begin position="119"/>
        <end position="130"/>
    </location>
</feature>
<reference evidence="3" key="1">
    <citation type="submission" date="2020-01" db="EMBL/GenBank/DDBJ databases">
        <title>Genome Sequencing of Three Apophysomyces-Like Fungal Strains Confirms a Novel Fungal Genus in the Mucoromycota with divergent Burkholderia-like Endosymbiotic Bacteria.</title>
        <authorList>
            <person name="Stajich J.E."/>
            <person name="Macias A.M."/>
            <person name="Carter-House D."/>
            <person name="Lovett B."/>
            <person name="Kasson L.R."/>
            <person name="Berry K."/>
            <person name="Grigoriev I."/>
            <person name="Chang Y."/>
            <person name="Spatafora J."/>
            <person name="Kasson M.T."/>
        </authorList>
    </citation>
    <scope>NUCLEOTIDE SEQUENCE</scope>
    <source>
        <strain evidence="3">NRRL A-21654</strain>
    </source>
</reference>
<keyword evidence="2" id="KW-0812">Transmembrane</keyword>
<feature type="compositionally biased region" description="Polar residues" evidence="1">
    <location>
        <begin position="131"/>
        <end position="140"/>
    </location>
</feature>
<dbReference type="EMBL" id="JABAYA010000344">
    <property type="protein sequence ID" value="KAF7720869.1"/>
    <property type="molecule type" value="Genomic_DNA"/>
</dbReference>
<organism evidence="3 4">
    <name type="scientific">Apophysomyces ossiformis</name>
    <dbReference type="NCBI Taxonomy" id="679940"/>
    <lineage>
        <taxon>Eukaryota</taxon>
        <taxon>Fungi</taxon>
        <taxon>Fungi incertae sedis</taxon>
        <taxon>Mucoromycota</taxon>
        <taxon>Mucoromycotina</taxon>
        <taxon>Mucoromycetes</taxon>
        <taxon>Mucorales</taxon>
        <taxon>Mucorineae</taxon>
        <taxon>Mucoraceae</taxon>
        <taxon>Apophysomyces</taxon>
    </lineage>
</organism>
<name>A0A8H7BK16_9FUNG</name>
<evidence type="ECO:0000256" key="1">
    <source>
        <dbReference type="SAM" id="MobiDB-lite"/>
    </source>
</evidence>
<feature type="transmembrane region" description="Helical" evidence="2">
    <location>
        <begin position="69"/>
        <end position="95"/>
    </location>
</feature>
<dbReference type="OrthoDB" id="2272986at2759"/>
<comment type="caution">
    <text evidence="3">The sequence shown here is derived from an EMBL/GenBank/DDBJ whole genome shotgun (WGS) entry which is preliminary data.</text>
</comment>
<proteinExistence type="predicted"/>
<protein>
    <submittedName>
        <fullName evidence="3">Uncharacterized protein</fullName>
    </submittedName>
</protein>
<evidence type="ECO:0000313" key="3">
    <source>
        <dbReference type="EMBL" id="KAF7720869.1"/>
    </source>
</evidence>
<evidence type="ECO:0000313" key="4">
    <source>
        <dbReference type="Proteomes" id="UP000605846"/>
    </source>
</evidence>
<keyword evidence="4" id="KW-1185">Reference proteome</keyword>
<keyword evidence="2" id="KW-0472">Membrane</keyword>
<dbReference type="AlphaFoldDB" id="A0A8H7BK16"/>
<accession>A0A8H7BK16</accession>
<keyword evidence="2" id="KW-1133">Transmembrane helix</keyword>
<feature type="compositionally biased region" description="Pro residues" evidence="1">
    <location>
        <begin position="109"/>
        <end position="118"/>
    </location>
</feature>
<gene>
    <name evidence="3" type="ORF">EC973_005890</name>
</gene>
<dbReference type="Proteomes" id="UP000605846">
    <property type="component" value="Unassembled WGS sequence"/>
</dbReference>
<sequence length="206" mass="22779">MSGVLIDNLVNFVLFSVNQPAFQNWCIQLSFHDFENDFRQSNHSSTSVNPNIDYYNCDRLFQDEVKWSLVCVAVMFLVYIHWTLVITSFVGGAFYRVPPPMIASAPQPAAVPPPPPPVEAAENATPAPVETNANIKPSSNNIQTYSNINPPKKAHTSVRFQDSPLRLASDDTMVAVDLGNHGQAYRANSLPISDVELGHSSTNYEL</sequence>